<feature type="region of interest" description="Disordered" evidence="1">
    <location>
        <begin position="21"/>
        <end position="79"/>
    </location>
</feature>
<dbReference type="STRING" id="604088.SAMN04488060_0049"/>
<feature type="compositionally biased region" description="Basic and acidic residues" evidence="1">
    <location>
        <begin position="30"/>
        <end position="60"/>
    </location>
</feature>
<evidence type="ECO:0000313" key="2">
    <source>
        <dbReference type="EMBL" id="SFO82069.1"/>
    </source>
</evidence>
<reference evidence="3" key="1">
    <citation type="submission" date="2016-10" db="EMBL/GenBank/DDBJ databases">
        <authorList>
            <person name="Varghese N."/>
            <person name="Submissions S."/>
        </authorList>
    </citation>
    <scope>NUCLEOTIDE SEQUENCE [LARGE SCALE GENOMIC DNA]</scope>
    <source>
        <strain evidence="3">CGMCC 1.7715</strain>
    </source>
</reference>
<name>A0A1I5KAM9_9SPHN</name>
<sequence length="79" mass="8773">MFKLAIFVLVAGAAAITYARRNKSPPRNAAFDKDQPHASHTDVRDAGPQAMRDKPRREWTETDEDLDESFPASDPPGGY</sequence>
<accession>A0A1I5KAM9</accession>
<evidence type="ECO:0000256" key="1">
    <source>
        <dbReference type="SAM" id="MobiDB-lite"/>
    </source>
</evidence>
<dbReference type="AlphaFoldDB" id="A0A1I5KAM9"/>
<dbReference type="Proteomes" id="UP000199331">
    <property type="component" value="Unassembled WGS sequence"/>
</dbReference>
<protein>
    <submittedName>
        <fullName evidence="2">Uncharacterized protein</fullName>
    </submittedName>
</protein>
<evidence type="ECO:0000313" key="3">
    <source>
        <dbReference type="Proteomes" id="UP000199331"/>
    </source>
</evidence>
<organism evidence="2 3">
    <name type="scientific">Qipengyuania nanhaisediminis</name>
    <dbReference type="NCBI Taxonomy" id="604088"/>
    <lineage>
        <taxon>Bacteria</taxon>
        <taxon>Pseudomonadati</taxon>
        <taxon>Pseudomonadota</taxon>
        <taxon>Alphaproteobacteria</taxon>
        <taxon>Sphingomonadales</taxon>
        <taxon>Erythrobacteraceae</taxon>
        <taxon>Qipengyuania</taxon>
    </lineage>
</organism>
<dbReference type="OrthoDB" id="7873635at2"/>
<gene>
    <name evidence="2" type="ORF">SAMN04488060_0049</name>
</gene>
<proteinExistence type="predicted"/>
<keyword evidence="3" id="KW-1185">Reference proteome</keyword>
<dbReference type="EMBL" id="FOWZ01000001">
    <property type="protein sequence ID" value="SFO82069.1"/>
    <property type="molecule type" value="Genomic_DNA"/>
</dbReference>